<evidence type="ECO:0000313" key="1">
    <source>
        <dbReference type="EMBL" id="MBL0764101.1"/>
    </source>
</evidence>
<protein>
    <recommendedName>
        <fullName evidence="3">Lipocalin-like domain-containing protein</fullName>
    </recommendedName>
</protein>
<gene>
    <name evidence="1" type="ORF">JKP34_02480</name>
</gene>
<evidence type="ECO:0000313" key="2">
    <source>
        <dbReference type="Proteomes" id="UP000642920"/>
    </source>
</evidence>
<comment type="caution">
    <text evidence="1">The sequence shown here is derived from an EMBL/GenBank/DDBJ whole genome shotgun (WGS) entry which is preliminary data.</text>
</comment>
<dbReference type="RefSeq" id="WP_201917358.1">
    <property type="nucleotide sequence ID" value="NZ_JAERQG010000001.1"/>
</dbReference>
<keyword evidence="2" id="KW-1185">Reference proteome</keyword>
<reference evidence="1" key="1">
    <citation type="submission" date="2021-01" db="EMBL/GenBank/DDBJ databases">
        <title>Marivirga sp. nov., isolated from intertidal surface sediments.</title>
        <authorList>
            <person name="Zhang M."/>
        </authorList>
    </citation>
    <scope>NUCLEOTIDE SEQUENCE</scope>
    <source>
        <strain evidence="1">SM1354</strain>
    </source>
</reference>
<name>A0A937ACG0_9BACT</name>
<accession>A0A937ACG0</accession>
<sequence>MSKFLLNVILIVITLLNSSDLNLEQGQLSGKWLHYREKDEHNVKLFVKSGSADLPPARFRQYFYFRPDGSCEYNTIAPTDGKLTVDGSFELTDDKLIVKDGRDNDVFVYQIIERSSTELKLK</sequence>
<dbReference type="Proteomes" id="UP000642920">
    <property type="component" value="Unassembled WGS sequence"/>
</dbReference>
<organism evidence="1 2">
    <name type="scientific">Marivirga atlantica</name>
    <dbReference type="NCBI Taxonomy" id="1548457"/>
    <lineage>
        <taxon>Bacteria</taxon>
        <taxon>Pseudomonadati</taxon>
        <taxon>Bacteroidota</taxon>
        <taxon>Cytophagia</taxon>
        <taxon>Cytophagales</taxon>
        <taxon>Marivirgaceae</taxon>
        <taxon>Marivirga</taxon>
    </lineage>
</organism>
<evidence type="ECO:0008006" key="3">
    <source>
        <dbReference type="Google" id="ProtNLM"/>
    </source>
</evidence>
<dbReference type="AlphaFoldDB" id="A0A937ACG0"/>
<dbReference type="EMBL" id="JAERQG010000001">
    <property type="protein sequence ID" value="MBL0764101.1"/>
    <property type="molecule type" value="Genomic_DNA"/>
</dbReference>
<proteinExistence type="predicted"/>